<dbReference type="EMBL" id="UINC01080563">
    <property type="protein sequence ID" value="SVC23614.1"/>
    <property type="molecule type" value="Genomic_DNA"/>
</dbReference>
<feature type="domain" description="Helix-hairpin-helix DNA-binding motif class 1" evidence="5">
    <location>
        <begin position="73"/>
        <end position="92"/>
    </location>
</feature>
<dbReference type="SUPFAM" id="SSF46929">
    <property type="entry name" value="DNA helicase RuvA subunit, C-terminal domain"/>
    <property type="match status" value="1"/>
</dbReference>
<evidence type="ECO:0000256" key="4">
    <source>
        <dbReference type="ARBA" id="ARBA00023204"/>
    </source>
</evidence>
<dbReference type="InterPro" id="IPR010994">
    <property type="entry name" value="RuvA_2-like"/>
</dbReference>
<dbReference type="InterPro" id="IPR013849">
    <property type="entry name" value="DNA_helicase_Holl-junc_RuvA_I"/>
</dbReference>
<dbReference type="GO" id="GO:0005524">
    <property type="term" value="F:ATP binding"/>
    <property type="evidence" value="ECO:0007669"/>
    <property type="project" value="InterPro"/>
</dbReference>
<dbReference type="Gene3D" id="2.40.50.140">
    <property type="entry name" value="Nucleic acid-binding proteins"/>
    <property type="match status" value="1"/>
</dbReference>
<dbReference type="SUPFAM" id="SSF50249">
    <property type="entry name" value="Nucleic acid-binding proteins"/>
    <property type="match status" value="1"/>
</dbReference>
<dbReference type="InterPro" id="IPR012340">
    <property type="entry name" value="NA-bd_OB-fold"/>
</dbReference>
<dbReference type="GO" id="GO:0009378">
    <property type="term" value="F:four-way junction helicase activity"/>
    <property type="evidence" value="ECO:0007669"/>
    <property type="project" value="InterPro"/>
</dbReference>
<dbReference type="Pfam" id="PF07499">
    <property type="entry name" value="RuvA_C"/>
    <property type="match status" value="1"/>
</dbReference>
<name>A0A382KF40_9ZZZZ</name>
<dbReference type="Pfam" id="PF14520">
    <property type="entry name" value="HHH_5"/>
    <property type="match status" value="1"/>
</dbReference>
<accession>A0A382KF40</accession>
<protein>
    <recommendedName>
        <fullName evidence="5">Helix-hairpin-helix DNA-binding motif class 1 domain-containing protein</fullName>
    </recommendedName>
</protein>
<dbReference type="InterPro" id="IPR003583">
    <property type="entry name" value="Hlx-hairpin-Hlx_DNA-bd_motif"/>
</dbReference>
<proteinExistence type="inferred from homology"/>
<dbReference type="Gene3D" id="1.10.150.20">
    <property type="entry name" value="5' to 3' exonuclease, C-terminal subdomain"/>
    <property type="match status" value="1"/>
</dbReference>
<dbReference type="InterPro" id="IPR000085">
    <property type="entry name" value="RuvA"/>
</dbReference>
<dbReference type="SMART" id="SM00278">
    <property type="entry name" value="HhH1"/>
    <property type="match status" value="2"/>
</dbReference>
<dbReference type="GO" id="GO:0006310">
    <property type="term" value="P:DNA recombination"/>
    <property type="evidence" value="ECO:0007669"/>
    <property type="project" value="InterPro"/>
</dbReference>
<dbReference type="Gene3D" id="1.10.8.10">
    <property type="entry name" value="DNA helicase RuvA subunit, C-terminal domain"/>
    <property type="match status" value="1"/>
</dbReference>
<keyword evidence="1" id="KW-0963">Cytoplasm</keyword>
<sequence>MIDSLSGILIKKDPSAAIIDIGGVRLKVFITVGSYEELPAKGEQVEILTYLHVKEDILNLYGFSGEEQRELFALLNSVNGIGPRSALGILSGARTEDLKKRIVSGDVKSLTILPGIGPKIAKRIIVELKEKFISTDVDELPGSSSISPESEQFRDALDALQSLGFHRSQAYRTLDMMDKSGELDGNLEDVIKNALGRMR</sequence>
<dbReference type="InterPro" id="IPR011114">
    <property type="entry name" value="RuvA_C"/>
</dbReference>
<dbReference type="SUPFAM" id="SSF47781">
    <property type="entry name" value="RuvA domain 2-like"/>
    <property type="match status" value="1"/>
</dbReference>
<keyword evidence="3" id="KW-0238">DNA-binding</keyword>
<dbReference type="HAMAP" id="MF_00031">
    <property type="entry name" value="DNA_HJ_migration_RuvA"/>
    <property type="match status" value="1"/>
</dbReference>
<dbReference type="InterPro" id="IPR036267">
    <property type="entry name" value="RuvA_C_sf"/>
</dbReference>
<evidence type="ECO:0000256" key="1">
    <source>
        <dbReference type="ARBA" id="ARBA00022490"/>
    </source>
</evidence>
<dbReference type="CDD" id="cd14332">
    <property type="entry name" value="UBA_RuvA_C"/>
    <property type="match status" value="1"/>
</dbReference>
<keyword evidence="4" id="KW-0234">DNA repair</keyword>
<evidence type="ECO:0000256" key="3">
    <source>
        <dbReference type="ARBA" id="ARBA00023125"/>
    </source>
</evidence>
<dbReference type="NCBIfam" id="TIGR00084">
    <property type="entry name" value="ruvA"/>
    <property type="match status" value="1"/>
</dbReference>
<organism evidence="6">
    <name type="scientific">marine metagenome</name>
    <dbReference type="NCBI Taxonomy" id="408172"/>
    <lineage>
        <taxon>unclassified sequences</taxon>
        <taxon>metagenomes</taxon>
        <taxon>ecological metagenomes</taxon>
    </lineage>
</organism>
<reference evidence="6" key="1">
    <citation type="submission" date="2018-05" db="EMBL/GenBank/DDBJ databases">
        <authorList>
            <person name="Lanie J.A."/>
            <person name="Ng W.-L."/>
            <person name="Kazmierczak K.M."/>
            <person name="Andrzejewski T.M."/>
            <person name="Davidsen T.M."/>
            <person name="Wayne K.J."/>
            <person name="Tettelin H."/>
            <person name="Glass J.I."/>
            <person name="Rusch D."/>
            <person name="Podicherti R."/>
            <person name="Tsui H.-C.T."/>
            <person name="Winkler M.E."/>
        </authorList>
    </citation>
    <scope>NUCLEOTIDE SEQUENCE</scope>
</reference>
<dbReference type="AlphaFoldDB" id="A0A382KF40"/>
<dbReference type="Pfam" id="PF01330">
    <property type="entry name" value="RuvA_N"/>
    <property type="match status" value="1"/>
</dbReference>
<keyword evidence="2" id="KW-0227">DNA damage</keyword>
<evidence type="ECO:0000313" key="6">
    <source>
        <dbReference type="EMBL" id="SVC23614.1"/>
    </source>
</evidence>
<evidence type="ECO:0000256" key="2">
    <source>
        <dbReference type="ARBA" id="ARBA00022763"/>
    </source>
</evidence>
<feature type="domain" description="Helix-hairpin-helix DNA-binding motif class 1" evidence="5">
    <location>
        <begin position="108"/>
        <end position="127"/>
    </location>
</feature>
<evidence type="ECO:0000259" key="5">
    <source>
        <dbReference type="SMART" id="SM00278"/>
    </source>
</evidence>
<dbReference type="GO" id="GO:0009379">
    <property type="term" value="C:Holliday junction helicase complex"/>
    <property type="evidence" value="ECO:0007669"/>
    <property type="project" value="InterPro"/>
</dbReference>
<dbReference type="GO" id="GO:0003677">
    <property type="term" value="F:DNA binding"/>
    <property type="evidence" value="ECO:0007669"/>
    <property type="project" value="UniProtKB-KW"/>
</dbReference>
<gene>
    <name evidence="6" type="ORF">METZ01_LOCUS276468</name>
</gene>
<dbReference type="GO" id="GO:0006281">
    <property type="term" value="P:DNA repair"/>
    <property type="evidence" value="ECO:0007669"/>
    <property type="project" value="UniProtKB-KW"/>
</dbReference>